<reference evidence="3" key="1">
    <citation type="submission" date="2018-04" db="EMBL/GenBank/DDBJ databases">
        <authorList>
            <person name="Go L.Y."/>
            <person name="Mitchell J.A."/>
        </authorList>
    </citation>
    <scope>NUCLEOTIDE SEQUENCE</scope>
    <source>
        <tissue evidence="3">Whole organism</tissue>
    </source>
</reference>
<reference evidence="4" key="2">
    <citation type="submission" date="2018-07" db="EMBL/GenBank/DDBJ databases">
        <authorList>
            <person name="Quirk P.G."/>
            <person name="Krulwich T.A."/>
        </authorList>
    </citation>
    <scope>NUCLEOTIDE SEQUENCE</scope>
</reference>
<dbReference type="CDD" id="cd06257">
    <property type="entry name" value="DnaJ"/>
    <property type="match status" value="1"/>
</dbReference>
<dbReference type="OMA" id="KHAEFQE"/>
<dbReference type="InterPro" id="IPR001623">
    <property type="entry name" value="DnaJ_domain"/>
</dbReference>
<keyword evidence="1" id="KW-1133">Transmembrane helix</keyword>
<dbReference type="VEuPathDB" id="VectorBase:CSON000512"/>
<evidence type="ECO:0000259" key="2">
    <source>
        <dbReference type="PROSITE" id="PS50076"/>
    </source>
</evidence>
<dbReference type="Gene3D" id="1.10.287.110">
    <property type="entry name" value="DnaJ domain"/>
    <property type="match status" value="1"/>
</dbReference>
<dbReference type="EMBL" id="UFQS01001084">
    <property type="protein sequence ID" value="SSX08898.1"/>
    <property type="molecule type" value="Genomic_DNA"/>
</dbReference>
<keyword evidence="1" id="KW-0812">Transmembrane</keyword>
<dbReference type="SMART" id="SM00271">
    <property type="entry name" value="DnaJ"/>
    <property type="match status" value="1"/>
</dbReference>
<dbReference type="PANTHER" id="PTHR44825:SF1">
    <property type="entry name" value="DNAJ HOMOLOG SUBFAMILY C MEMBER 4"/>
    <property type="match status" value="1"/>
</dbReference>
<feature type="domain" description="J" evidence="2">
    <location>
        <begin position="35"/>
        <end position="99"/>
    </location>
</feature>
<gene>
    <name evidence="4" type="primary">CSON000512</name>
</gene>
<dbReference type="Pfam" id="PF00226">
    <property type="entry name" value="DnaJ"/>
    <property type="match status" value="1"/>
</dbReference>
<dbReference type="InterPro" id="IPR052763">
    <property type="entry name" value="DnaJ_C4"/>
</dbReference>
<dbReference type="PANTHER" id="PTHR44825">
    <property type="match status" value="1"/>
</dbReference>
<evidence type="ECO:0000313" key="4">
    <source>
        <dbReference type="EMBL" id="SSX28809.1"/>
    </source>
</evidence>
<dbReference type="AlphaFoldDB" id="A0A336MIM9"/>
<dbReference type="PROSITE" id="PS50076">
    <property type="entry name" value="DNAJ_2"/>
    <property type="match status" value="1"/>
</dbReference>
<dbReference type="EMBL" id="UFQT01001084">
    <property type="protein sequence ID" value="SSX28809.1"/>
    <property type="molecule type" value="Genomic_DNA"/>
</dbReference>
<organism evidence="4">
    <name type="scientific">Culicoides sonorensis</name>
    <name type="common">Biting midge</name>
    <dbReference type="NCBI Taxonomy" id="179676"/>
    <lineage>
        <taxon>Eukaryota</taxon>
        <taxon>Metazoa</taxon>
        <taxon>Ecdysozoa</taxon>
        <taxon>Arthropoda</taxon>
        <taxon>Hexapoda</taxon>
        <taxon>Insecta</taxon>
        <taxon>Pterygota</taxon>
        <taxon>Neoptera</taxon>
        <taxon>Endopterygota</taxon>
        <taxon>Diptera</taxon>
        <taxon>Nematocera</taxon>
        <taxon>Chironomoidea</taxon>
        <taxon>Ceratopogonidae</taxon>
        <taxon>Ceratopogoninae</taxon>
        <taxon>Culicoides</taxon>
        <taxon>Monoculicoides</taxon>
    </lineage>
</organism>
<protein>
    <submittedName>
        <fullName evidence="4">CSON000512 protein</fullName>
    </submittedName>
</protein>
<name>A0A336MIM9_CULSO</name>
<dbReference type="SUPFAM" id="SSF46565">
    <property type="entry name" value="Chaperone J-domain"/>
    <property type="match status" value="1"/>
</dbReference>
<sequence length="220" mass="25573">MSQLNHGFDCKIFKGITKGKYCNFQRFCHVNQNHNYYDVLNVKRDCTDKDIRESFVKLSKQHHPDTNTAVKDGSQFSKIMEAYKVLGKTETRAAYDHSLKFNYSYHKPINVEYDGQIFRPNKYGFPDPHAPPRPKEPYYGIKGVKRLPNKTIVLLCLFWAGIGITAQYFAIRHSFTFKRNELEQKSAEISETHLSVRAEAEKFGNKVQLERLKLTLGETE</sequence>
<dbReference type="InterPro" id="IPR036869">
    <property type="entry name" value="J_dom_sf"/>
</dbReference>
<feature type="transmembrane region" description="Helical" evidence="1">
    <location>
        <begin position="152"/>
        <end position="171"/>
    </location>
</feature>
<accession>A0A336MIM9</accession>
<proteinExistence type="predicted"/>
<keyword evidence="1" id="KW-0472">Membrane</keyword>
<dbReference type="PRINTS" id="PR00625">
    <property type="entry name" value="JDOMAIN"/>
</dbReference>
<evidence type="ECO:0000256" key="1">
    <source>
        <dbReference type="SAM" id="Phobius"/>
    </source>
</evidence>
<evidence type="ECO:0000313" key="3">
    <source>
        <dbReference type="EMBL" id="SSX08898.1"/>
    </source>
</evidence>